<keyword evidence="2" id="KW-1185">Reference proteome</keyword>
<reference evidence="1 2" key="1">
    <citation type="submission" date="2015-07" db="EMBL/GenBank/DDBJ databases">
        <authorList>
            <person name="O'Brien H.E."/>
            <person name="Thakur S."/>
            <person name="Gong Y."/>
            <person name="Wang P.W."/>
            <person name="Guttman D.S."/>
        </authorList>
    </citation>
    <scope>NUCLEOTIDE SEQUENCE [LARGE SCALE GENOMIC DNA]</scope>
    <source>
        <strain evidence="1 2">107</strain>
    </source>
</reference>
<reference evidence="1 2" key="2">
    <citation type="submission" date="2015-10" db="EMBL/GenBank/DDBJ databases">
        <title>Comparative genomics and high-throughput reverse genetic screens identify a new phytobacterial MAMP and an Arabidopsis receptor required for immune elicitation.</title>
        <authorList>
            <person name="Mott G.A."/>
            <person name="Thakur S."/>
            <person name="Wang P.W."/>
            <person name="Desveaux D."/>
            <person name="Guttman D.S."/>
        </authorList>
    </citation>
    <scope>NUCLEOTIDE SEQUENCE [LARGE SCALE GENOMIC DNA]</scope>
    <source>
        <strain evidence="1 2">107</strain>
    </source>
</reference>
<dbReference type="Proteomes" id="UP000037943">
    <property type="component" value="Unassembled WGS sequence"/>
</dbReference>
<accession>A0ABR5KS68</accession>
<evidence type="ECO:0000313" key="2">
    <source>
        <dbReference type="Proteomes" id="UP000037943"/>
    </source>
</evidence>
<gene>
    <name evidence="1" type="ORF">AC499_0845</name>
</gene>
<dbReference type="EMBL" id="LGLK01000057">
    <property type="protein sequence ID" value="KPC17643.1"/>
    <property type="molecule type" value="Genomic_DNA"/>
</dbReference>
<protein>
    <submittedName>
        <fullName evidence="1">Uncharacterized protein</fullName>
    </submittedName>
</protein>
<sequence length="49" mass="5714">MNPSVHDAEEAIFPMHADVPVCSHESLESFYAMISYDRKKKRYNLQGDR</sequence>
<organism evidence="1 2">
    <name type="scientific">Pseudomonas amygdali pv. lachrymans</name>
    <name type="common">Pseudomonas syringae pv. lachrymans</name>
    <dbReference type="NCBI Taxonomy" id="53707"/>
    <lineage>
        <taxon>Bacteria</taxon>
        <taxon>Pseudomonadati</taxon>
        <taxon>Pseudomonadota</taxon>
        <taxon>Gammaproteobacteria</taxon>
        <taxon>Pseudomonadales</taxon>
        <taxon>Pseudomonadaceae</taxon>
        <taxon>Pseudomonas</taxon>
        <taxon>Pseudomonas amygdali</taxon>
    </lineage>
</organism>
<proteinExistence type="predicted"/>
<evidence type="ECO:0000313" key="1">
    <source>
        <dbReference type="EMBL" id="KPC17643.1"/>
    </source>
</evidence>
<comment type="caution">
    <text evidence="1">The sequence shown here is derived from an EMBL/GenBank/DDBJ whole genome shotgun (WGS) entry which is preliminary data.</text>
</comment>
<name>A0ABR5KS68_PSEAV</name>